<feature type="non-terminal residue" evidence="1">
    <location>
        <position position="1"/>
    </location>
</feature>
<organism evidence="1">
    <name type="scientific">marine sediment metagenome</name>
    <dbReference type="NCBI Taxonomy" id="412755"/>
    <lineage>
        <taxon>unclassified sequences</taxon>
        <taxon>metagenomes</taxon>
        <taxon>ecological metagenomes</taxon>
    </lineage>
</organism>
<evidence type="ECO:0000313" key="1">
    <source>
        <dbReference type="EMBL" id="GAG65432.1"/>
    </source>
</evidence>
<accession>X1A5G2</accession>
<dbReference type="AlphaFoldDB" id="X1A5G2"/>
<gene>
    <name evidence="1" type="ORF">S01H4_10514</name>
</gene>
<protein>
    <submittedName>
        <fullName evidence="1">Uncharacterized protein</fullName>
    </submittedName>
</protein>
<name>X1A5G2_9ZZZZ</name>
<sequence length="32" mass="3998">DWSKGKVNNYSKKFIETRFLNELFEEMKMVER</sequence>
<comment type="caution">
    <text evidence="1">The sequence shown here is derived from an EMBL/GenBank/DDBJ whole genome shotgun (WGS) entry which is preliminary data.</text>
</comment>
<proteinExistence type="predicted"/>
<reference evidence="1" key="1">
    <citation type="journal article" date="2014" name="Front. Microbiol.">
        <title>High frequency of phylogenetically diverse reductive dehalogenase-homologous genes in deep subseafloor sedimentary metagenomes.</title>
        <authorList>
            <person name="Kawai M."/>
            <person name="Futagami T."/>
            <person name="Toyoda A."/>
            <person name="Takaki Y."/>
            <person name="Nishi S."/>
            <person name="Hori S."/>
            <person name="Arai W."/>
            <person name="Tsubouchi T."/>
            <person name="Morono Y."/>
            <person name="Uchiyama I."/>
            <person name="Ito T."/>
            <person name="Fujiyama A."/>
            <person name="Inagaki F."/>
            <person name="Takami H."/>
        </authorList>
    </citation>
    <scope>NUCLEOTIDE SEQUENCE</scope>
    <source>
        <strain evidence="1">Expedition CK06-06</strain>
    </source>
</reference>
<dbReference type="EMBL" id="BART01004041">
    <property type="protein sequence ID" value="GAG65432.1"/>
    <property type="molecule type" value="Genomic_DNA"/>
</dbReference>